<feature type="signal peptide" evidence="2">
    <location>
        <begin position="1"/>
        <end position="24"/>
    </location>
</feature>
<organism evidence="3 4">
    <name type="scientific">Nocardioides conyzicola</name>
    <dbReference type="NCBI Taxonomy" id="1651781"/>
    <lineage>
        <taxon>Bacteria</taxon>
        <taxon>Bacillati</taxon>
        <taxon>Actinomycetota</taxon>
        <taxon>Actinomycetes</taxon>
        <taxon>Propionibacteriales</taxon>
        <taxon>Nocardioidaceae</taxon>
        <taxon>Nocardioides</taxon>
    </lineage>
</organism>
<accession>A0ABP8XYM0</accession>
<protein>
    <submittedName>
        <fullName evidence="3">Uncharacterized protein</fullName>
    </submittedName>
</protein>
<proteinExistence type="predicted"/>
<evidence type="ECO:0000256" key="2">
    <source>
        <dbReference type="SAM" id="SignalP"/>
    </source>
</evidence>
<dbReference type="Proteomes" id="UP001499974">
    <property type="component" value="Unassembled WGS sequence"/>
</dbReference>
<comment type="caution">
    <text evidence="3">The sequence shown here is derived from an EMBL/GenBank/DDBJ whole genome shotgun (WGS) entry which is preliminary data.</text>
</comment>
<keyword evidence="4" id="KW-1185">Reference proteome</keyword>
<feature type="chain" id="PRO_5045479556" evidence="2">
    <location>
        <begin position="25"/>
        <end position="168"/>
    </location>
</feature>
<dbReference type="EMBL" id="BAABKM010000003">
    <property type="protein sequence ID" value="GAA4715750.1"/>
    <property type="molecule type" value="Genomic_DNA"/>
</dbReference>
<feature type="compositionally biased region" description="Low complexity" evidence="1">
    <location>
        <begin position="89"/>
        <end position="99"/>
    </location>
</feature>
<reference evidence="4" key="1">
    <citation type="journal article" date="2019" name="Int. J. Syst. Evol. Microbiol.">
        <title>The Global Catalogue of Microorganisms (GCM) 10K type strain sequencing project: providing services to taxonomists for standard genome sequencing and annotation.</title>
        <authorList>
            <consortium name="The Broad Institute Genomics Platform"/>
            <consortium name="The Broad Institute Genome Sequencing Center for Infectious Disease"/>
            <person name="Wu L."/>
            <person name="Ma J."/>
        </authorList>
    </citation>
    <scope>NUCLEOTIDE SEQUENCE [LARGE SCALE GENOMIC DNA]</scope>
    <source>
        <strain evidence="4">JCM 18531</strain>
    </source>
</reference>
<evidence type="ECO:0000313" key="3">
    <source>
        <dbReference type="EMBL" id="GAA4715750.1"/>
    </source>
</evidence>
<sequence>MRVKYFVIAAATTAAALTATMAAAAVSADDPATASCSAAPAVTEVPAGSQITVVCTVPRPPTVTVTATVTATPTPTPTPTQTPTPTPTVTPSSTPSSTPTVPPASGWPNAGNTGPTGTLTAYTGPCTLAAQSNVTIDSKNVAAKCGELIANQDGTTLTIRNSLLPAWR</sequence>
<name>A0ABP8XYM0_9ACTN</name>
<dbReference type="RefSeq" id="WP_345523247.1">
    <property type="nucleotide sequence ID" value="NZ_BAABKM010000003.1"/>
</dbReference>
<evidence type="ECO:0000256" key="1">
    <source>
        <dbReference type="SAM" id="MobiDB-lite"/>
    </source>
</evidence>
<keyword evidence="2" id="KW-0732">Signal</keyword>
<feature type="region of interest" description="Disordered" evidence="1">
    <location>
        <begin position="69"/>
        <end position="116"/>
    </location>
</feature>
<feature type="compositionally biased region" description="Pro residues" evidence="1">
    <location>
        <begin position="74"/>
        <end position="88"/>
    </location>
</feature>
<evidence type="ECO:0000313" key="4">
    <source>
        <dbReference type="Proteomes" id="UP001499974"/>
    </source>
</evidence>
<gene>
    <name evidence="3" type="ORF">GCM10023349_39300</name>
</gene>